<gene>
    <name evidence="1" type="ORF">UX31_C0003G0049</name>
</gene>
<dbReference type="Proteomes" id="UP000034107">
    <property type="component" value="Unassembled WGS sequence"/>
</dbReference>
<dbReference type="GO" id="GO:0032259">
    <property type="term" value="P:methylation"/>
    <property type="evidence" value="ECO:0007669"/>
    <property type="project" value="UniProtKB-KW"/>
</dbReference>
<dbReference type="CDD" id="cd02440">
    <property type="entry name" value="AdoMet_MTases"/>
    <property type="match status" value="1"/>
</dbReference>
<dbReference type="AlphaFoldDB" id="A0A0G1QX44"/>
<evidence type="ECO:0000313" key="2">
    <source>
        <dbReference type="Proteomes" id="UP000034107"/>
    </source>
</evidence>
<dbReference type="EMBL" id="LCLS01000003">
    <property type="protein sequence ID" value="KKU22383.1"/>
    <property type="molecule type" value="Genomic_DNA"/>
</dbReference>
<dbReference type="Pfam" id="PF13489">
    <property type="entry name" value="Methyltransf_23"/>
    <property type="match status" value="1"/>
</dbReference>
<keyword evidence="1" id="KW-0489">Methyltransferase</keyword>
<accession>A0A0G1QX44</accession>
<protein>
    <submittedName>
        <fullName evidence="1">Methyltransferase type 11</fullName>
    </submittedName>
</protein>
<dbReference type="GO" id="GO:0008168">
    <property type="term" value="F:methyltransferase activity"/>
    <property type="evidence" value="ECO:0007669"/>
    <property type="project" value="UniProtKB-KW"/>
</dbReference>
<comment type="caution">
    <text evidence="1">The sequence shown here is derived from an EMBL/GenBank/DDBJ whole genome shotgun (WGS) entry which is preliminary data.</text>
</comment>
<evidence type="ECO:0000313" key="1">
    <source>
        <dbReference type="EMBL" id="KKU22383.1"/>
    </source>
</evidence>
<dbReference type="InterPro" id="IPR029063">
    <property type="entry name" value="SAM-dependent_MTases_sf"/>
</dbReference>
<name>A0A0G1QX44_9BACT</name>
<reference evidence="1 2" key="1">
    <citation type="journal article" date="2015" name="Nature">
        <title>rRNA introns, odd ribosomes, and small enigmatic genomes across a large radiation of phyla.</title>
        <authorList>
            <person name="Brown C.T."/>
            <person name="Hug L.A."/>
            <person name="Thomas B.C."/>
            <person name="Sharon I."/>
            <person name="Castelle C.J."/>
            <person name="Singh A."/>
            <person name="Wilkins M.J."/>
            <person name="Williams K.H."/>
            <person name="Banfield J.F."/>
        </authorList>
    </citation>
    <scope>NUCLEOTIDE SEQUENCE [LARGE SCALE GENOMIC DNA]</scope>
</reference>
<dbReference type="Gene3D" id="3.40.50.150">
    <property type="entry name" value="Vaccinia Virus protein VP39"/>
    <property type="match status" value="1"/>
</dbReference>
<keyword evidence="1" id="KW-0808">Transferase</keyword>
<proteinExistence type="predicted"/>
<dbReference type="SUPFAM" id="SSF53335">
    <property type="entry name" value="S-adenosyl-L-methionine-dependent methyltransferases"/>
    <property type="match status" value="1"/>
</dbReference>
<sequence length="195" mass="22893">MSVIHWLRTNRLTRQVVYSLGTVILKDIYHRIKHYLYKNEKILDIGAGTCNLDEILLKNGFEVTPLDIVNLSFVDGIEPVIYDGRQIPYKDGEFGIALLFYVLHHVPEPEKLLLQAKRVAKKILIREEIYTSPLQRNLMFLEDSLLNLQFFHHPHANKSDVQWRQTFRKLGLKLVEVKIEPHLWIFTKGTYLLTT</sequence>
<organism evidence="1 2">
    <name type="scientific">Candidatus Nomurabacteria bacterium GW2011_GWA1_46_11</name>
    <dbReference type="NCBI Taxonomy" id="1618732"/>
    <lineage>
        <taxon>Bacteria</taxon>
        <taxon>Candidatus Nomuraibacteriota</taxon>
    </lineage>
</organism>